<sequence>MLFALALLQVAPEIVVVAPPKATPQTPATIVVEPAAMFAAACDADADALVTRAELSACVARSFAGTDTAASGGASGSIGYLGYSDWALRWLGDRTALPAPYDVDRDGDNRITLVELQGQFARLFSRWDVNRDGALSRAELLTFKTRPIDANGPTTPVRPGGKPGGKPK</sequence>
<feature type="region of interest" description="Disordered" evidence="1">
    <location>
        <begin position="146"/>
        <end position="168"/>
    </location>
</feature>
<dbReference type="OrthoDB" id="5470953at2"/>
<evidence type="ECO:0000313" key="4">
    <source>
        <dbReference type="Proteomes" id="UP000321250"/>
    </source>
</evidence>
<dbReference type="Pfam" id="PF13202">
    <property type="entry name" value="EF-hand_5"/>
    <property type="match status" value="1"/>
</dbReference>
<dbReference type="PROSITE" id="PS00018">
    <property type="entry name" value="EF_HAND_1"/>
    <property type="match status" value="1"/>
</dbReference>
<dbReference type="Proteomes" id="UP000321250">
    <property type="component" value="Unassembled WGS sequence"/>
</dbReference>
<evidence type="ECO:0000259" key="2">
    <source>
        <dbReference type="Pfam" id="PF13202"/>
    </source>
</evidence>
<feature type="domain" description="EF-hand" evidence="2">
    <location>
        <begin position="123"/>
        <end position="143"/>
    </location>
</feature>
<proteinExistence type="predicted"/>
<gene>
    <name evidence="3" type="ORF">FSB78_17270</name>
</gene>
<evidence type="ECO:0000256" key="1">
    <source>
        <dbReference type="SAM" id="MobiDB-lite"/>
    </source>
</evidence>
<dbReference type="SUPFAM" id="SSF47473">
    <property type="entry name" value="EF-hand"/>
    <property type="match status" value="1"/>
</dbReference>
<organism evidence="3 4">
    <name type="scientific">Sphingomonas ginsenosidivorax</name>
    <dbReference type="NCBI Taxonomy" id="862135"/>
    <lineage>
        <taxon>Bacteria</taxon>
        <taxon>Pseudomonadati</taxon>
        <taxon>Pseudomonadota</taxon>
        <taxon>Alphaproteobacteria</taxon>
        <taxon>Sphingomonadales</taxon>
        <taxon>Sphingomonadaceae</taxon>
        <taxon>Sphingomonas</taxon>
    </lineage>
</organism>
<dbReference type="InterPro" id="IPR002048">
    <property type="entry name" value="EF_hand_dom"/>
</dbReference>
<accession>A0A5C6UQ69</accession>
<dbReference type="EMBL" id="VOQR01000001">
    <property type="protein sequence ID" value="TXC73008.1"/>
    <property type="molecule type" value="Genomic_DNA"/>
</dbReference>
<dbReference type="Gene3D" id="1.10.238.10">
    <property type="entry name" value="EF-hand"/>
    <property type="match status" value="1"/>
</dbReference>
<keyword evidence="4" id="KW-1185">Reference proteome</keyword>
<dbReference type="InterPro" id="IPR018247">
    <property type="entry name" value="EF_Hand_1_Ca_BS"/>
</dbReference>
<dbReference type="InterPro" id="IPR011992">
    <property type="entry name" value="EF-hand-dom_pair"/>
</dbReference>
<dbReference type="GO" id="GO:0005509">
    <property type="term" value="F:calcium ion binding"/>
    <property type="evidence" value="ECO:0007669"/>
    <property type="project" value="InterPro"/>
</dbReference>
<evidence type="ECO:0000313" key="3">
    <source>
        <dbReference type="EMBL" id="TXC73008.1"/>
    </source>
</evidence>
<reference evidence="3 4" key="1">
    <citation type="journal article" date="2013" name="Antonie Van Leeuwenhoek">
        <title>Sphingomonas ginsenosidivorax sp. nov., with the ability to transform ginsenosides.</title>
        <authorList>
            <person name="Jin X.F."/>
            <person name="Kim J.K."/>
            <person name="Liu Q.M."/>
            <person name="Kang M.S."/>
            <person name="He D."/>
            <person name="Jin F.X."/>
            <person name="Kim S.C."/>
            <person name="Im W.T."/>
        </authorList>
    </citation>
    <scope>NUCLEOTIDE SEQUENCE [LARGE SCALE GENOMIC DNA]</scope>
    <source>
        <strain evidence="3 4">KHI67</strain>
    </source>
</reference>
<protein>
    <submittedName>
        <fullName evidence="3">EF-hand domain-containing protein</fullName>
    </submittedName>
</protein>
<dbReference type="AlphaFoldDB" id="A0A5C6UQ69"/>
<comment type="caution">
    <text evidence="3">The sequence shown here is derived from an EMBL/GenBank/DDBJ whole genome shotgun (WGS) entry which is preliminary data.</text>
</comment>
<name>A0A5C6UQ69_9SPHN</name>